<comment type="similarity">
    <text evidence="6">Belongs to the LptE lipoprotein family.</text>
</comment>
<dbReference type="HAMAP" id="MF_01186">
    <property type="entry name" value="LPS_assembly_LptE"/>
    <property type="match status" value="1"/>
</dbReference>
<evidence type="ECO:0000256" key="1">
    <source>
        <dbReference type="ARBA" id="ARBA00022729"/>
    </source>
</evidence>
<proteinExistence type="inferred from homology"/>
<dbReference type="RefSeq" id="WP_131480713.1">
    <property type="nucleotide sequence ID" value="NZ_SJDL01000009.1"/>
</dbReference>
<dbReference type="Gene3D" id="3.30.160.150">
    <property type="entry name" value="Lipoprotein like domain"/>
    <property type="match status" value="1"/>
</dbReference>
<evidence type="ECO:0000256" key="6">
    <source>
        <dbReference type="HAMAP-Rule" id="MF_01186"/>
    </source>
</evidence>
<evidence type="ECO:0000256" key="4">
    <source>
        <dbReference type="ARBA" id="ARBA00023237"/>
    </source>
</evidence>
<keyword evidence="5 6" id="KW-0449">Lipoprotein</keyword>
<evidence type="ECO:0000256" key="3">
    <source>
        <dbReference type="ARBA" id="ARBA00023139"/>
    </source>
</evidence>
<keyword evidence="2 6" id="KW-0472">Membrane</keyword>
<evidence type="ECO:0000313" key="8">
    <source>
        <dbReference type="Proteomes" id="UP000313645"/>
    </source>
</evidence>
<dbReference type="Proteomes" id="UP000313645">
    <property type="component" value="Unassembled WGS sequence"/>
</dbReference>
<evidence type="ECO:0000256" key="2">
    <source>
        <dbReference type="ARBA" id="ARBA00023136"/>
    </source>
</evidence>
<comment type="caution">
    <text evidence="7">The sequence shown here is derived from an EMBL/GenBank/DDBJ whole genome shotgun (WGS) entry which is preliminary data.</text>
</comment>
<evidence type="ECO:0000256" key="5">
    <source>
        <dbReference type="ARBA" id="ARBA00023288"/>
    </source>
</evidence>
<comment type="subcellular location">
    <subcellularLocation>
        <location evidence="6">Cell outer membrane</location>
        <topology evidence="6">Lipid-anchor</topology>
    </subcellularLocation>
</comment>
<reference evidence="7 8" key="1">
    <citation type="submission" date="2019-02" db="EMBL/GenBank/DDBJ databases">
        <title>Marinobacter halodurans sp. nov., a marine bacterium isolated from sea tidal flat.</title>
        <authorList>
            <person name="Yoo Y."/>
            <person name="Lee D.W."/>
            <person name="Kim B.S."/>
            <person name="Kim J.-J."/>
        </authorList>
    </citation>
    <scope>NUCLEOTIDE SEQUENCE [LARGE SCALE GENOMIC DNA]</scope>
    <source>
        <strain evidence="7 8">YJ-S3-2</strain>
    </source>
</reference>
<dbReference type="PROSITE" id="PS51257">
    <property type="entry name" value="PROKAR_LIPOPROTEIN"/>
    <property type="match status" value="1"/>
</dbReference>
<dbReference type="Pfam" id="PF04390">
    <property type="entry name" value="LptE"/>
    <property type="match status" value="1"/>
</dbReference>
<gene>
    <name evidence="6" type="primary">lptE</name>
    <name evidence="7" type="ORF">EZI54_07765</name>
</gene>
<organism evidence="7 8">
    <name type="scientific">Marinobacter halodurans</name>
    <dbReference type="NCBI Taxonomy" id="2528979"/>
    <lineage>
        <taxon>Bacteria</taxon>
        <taxon>Pseudomonadati</taxon>
        <taxon>Pseudomonadota</taxon>
        <taxon>Gammaproteobacteria</taxon>
        <taxon>Pseudomonadales</taxon>
        <taxon>Marinobacteraceae</taxon>
        <taxon>Marinobacter</taxon>
    </lineage>
</organism>
<comment type="subunit">
    <text evidence="6">Component of the lipopolysaccharide transport and assembly complex. Interacts with LptD.</text>
</comment>
<dbReference type="PANTHER" id="PTHR38098:SF1">
    <property type="entry name" value="LPS-ASSEMBLY LIPOPROTEIN LPTE"/>
    <property type="match status" value="1"/>
</dbReference>
<accession>A0ABY1ZLT7</accession>
<dbReference type="EMBL" id="SJDL01000009">
    <property type="protein sequence ID" value="TBW56840.1"/>
    <property type="molecule type" value="Genomic_DNA"/>
</dbReference>
<keyword evidence="8" id="KW-1185">Reference proteome</keyword>
<keyword evidence="3 6" id="KW-0564">Palmitate</keyword>
<sequence>MARKWEKASVHTALLLGATLLMGGCGFQLRGAPPVAAALQPLSLECDSSVPFELCDTVRQQLDDGGIKLAEPAEAAYRVKLNGFKQSRRASAIQLDASAAEYDLRQSVDVNVISHDRIPVLADAEVRTSEIYSYDDTNVLAKRREEESIRQTLYQRLAQQVIFRLAPLTDERLQVIRNDYEKAQAQPSTESQ</sequence>
<dbReference type="InterPro" id="IPR007485">
    <property type="entry name" value="LPS_assembly_LptE"/>
</dbReference>
<dbReference type="PANTHER" id="PTHR38098">
    <property type="entry name" value="LPS-ASSEMBLY LIPOPROTEIN LPTE"/>
    <property type="match status" value="1"/>
</dbReference>
<keyword evidence="4 6" id="KW-0998">Cell outer membrane</keyword>
<keyword evidence="1 6" id="KW-0732">Signal</keyword>
<protein>
    <recommendedName>
        <fullName evidence="6">LPS-assembly lipoprotein LptE</fullName>
    </recommendedName>
</protein>
<name>A0ABY1ZLT7_9GAMM</name>
<comment type="function">
    <text evidence="6">Together with LptD, is involved in the assembly of lipopolysaccharide (LPS) at the surface of the outer membrane. Required for the proper assembly of LptD. Binds LPS and may serve as the LPS recognition site at the outer membrane.</text>
</comment>
<evidence type="ECO:0000313" key="7">
    <source>
        <dbReference type="EMBL" id="TBW56840.1"/>
    </source>
</evidence>